<sequence>DFNLIGASNGLFHGFSKEFVCRAWDLKESELNHLLGSQSGSGIVQLEKGKSLPTPEVEAGDKPRLVFNCEEAQLDVDIKNGGRVVVITDSYLPILGEIGLGADLVKIDP</sequence>
<feature type="non-terminal residue" evidence="1">
    <location>
        <position position="109"/>
    </location>
</feature>
<accession>A0AA38CF74</accession>
<dbReference type="PANTHER" id="PTHR31189">
    <property type="entry name" value="OS03G0336100 PROTEIN-RELATED"/>
    <property type="match status" value="1"/>
</dbReference>
<name>A0AA38CF74_TAXCH</name>
<keyword evidence="2" id="KW-1185">Reference proteome</keyword>
<dbReference type="InterPro" id="IPR050253">
    <property type="entry name" value="Seed_Storage-Functional"/>
</dbReference>
<evidence type="ECO:0000313" key="2">
    <source>
        <dbReference type="Proteomes" id="UP000824469"/>
    </source>
</evidence>
<gene>
    <name evidence="1" type="ORF">KI387_030632</name>
</gene>
<evidence type="ECO:0000313" key="1">
    <source>
        <dbReference type="EMBL" id="KAH9298950.1"/>
    </source>
</evidence>
<organism evidence="1 2">
    <name type="scientific">Taxus chinensis</name>
    <name type="common">Chinese yew</name>
    <name type="synonym">Taxus wallichiana var. chinensis</name>
    <dbReference type="NCBI Taxonomy" id="29808"/>
    <lineage>
        <taxon>Eukaryota</taxon>
        <taxon>Viridiplantae</taxon>
        <taxon>Streptophyta</taxon>
        <taxon>Embryophyta</taxon>
        <taxon>Tracheophyta</taxon>
        <taxon>Spermatophyta</taxon>
        <taxon>Pinopsida</taxon>
        <taxon>Pinidae</taxon>
        <taxon>Conifers II</taxon>
        <taxon>Cupressales</taxon>
        <taxon>Taxaceae</taxon>
        <taxon>Taxus</taxon>
    </lineage>
</organism>
<dbReference type="PANTHER" id="PTHR31189:SF62">
    <property type="entry name" value="OS01G0976200 PROTEIN"/>
    <property type="match status" value="1"/>
</dbReference>
<dbReference type="EMBL" id="JAHRHJ020000010">
    <property type="protein sequence ID" value="KAH9298950.1"/>
    <property type="molecule type" value="Genomic_DNA"/>
</dbReference>
<proteinExistence type="predicted"/>
<dbReference type="Proteomes" id="UP000824469">
    <property type="component" value="Unassembled WGS sequence"/>
</dbReference>
<reference evidence="1 2" key="1">
    <citation type="journal article" date="2021" name="Nat. Plants">
        <title>The Taxus genome provides insights into paclitaxel biosynthesis.</title>
        <authorList>
            <person name="Xiong X."/>
            <person name="Gou J."/>
            <person name="Liao Q."/>
            <person name="Li Y."/>
            <person name="Zhou Q."/>
            <person name="Bi G."/>
            <person name="Li C."/>
            <person name="Du R."/>
            <person name="Wang X."/>
            <person name="Sun T."/>
            <person name="Guo L."/>
            <person name="Liang H."/>
            <person name="Lu P."/>
            <person name="Wu Y."/>
            <person name="Zhang Z."/>
            <person name="Ro D.K."/>
            <person name="Shang Y."/>
            <person name="Huang S."/>
            <person name="Yan J."/>
        </authorList>
    </citation>
    <scope>NUCLEOTIDE SEQUENCE [LARGE SCALE GENOMIC DNA]</scope>
    <source>
        <strain evidence="1">Ta-2019</strain>
    </source>
</reference>
<protein>
    <submittedName>
        <fullName evidence="1">Uncharacterized protein</fullName>
    </submittedName>
</protein>
<feature type="non-terminal residue" evidence="1">
    <location>
        <position position="1"/>
    </location>
</feature>
<dbReference type="AlphaFoldDB" id="A0AA38CF74"/>
<comment type="caution">
    <text evidence="1">The sequence shown here is derived from an EMBL/GenBank/DDBJ whole genome shotgun (WGS) entry which is preliminary data.</text>
</comment>